<dbReference type="AlphaFoldDB" id="A0A803MHW9"/>
<feature type="compositionally biased region" description="Polar residues" evidence="1">
    <location>
        <begin position="208"/>
        <end position="218"/>
    </location>
</feature>
<keyword evidence="3" id="KW-1185">Reference proteome</keyword>
<evidence type="ECO:0000313" key="2">
    <source>
        <dbReference type="EnsemblPlants" id="AUR62029717-RA:cds"/>
    </source>
</evidence>
<reference evidence="2" key="1">
    <citation type="journal article" date="2017" name="Nature">
        <title>The genome of Chenopodium quinoa.</title>
        <authorList>
            <person name="Jarvis D.E."/>
            <person name="Ho Y.S."/>
            <person name="Lightfoot D.J."/>
            <person name="Schmoeckel S.M."/>
            <person name="Li B."/>
            <person name="Borm T.J.A."/>
            <person name="Ohyanagi H."/>
            <person name="Mineta K."/>
            <person name="Michell C.T."/>
            <person name="Saber N."/>
            <person name="Kharbatia N.M."/>
            <person name="Rupper R.R."/>
            <person name="Sharp A.R."/>
            <person name="Dally N."/>
            <person name="Boughton B.A."/>
            <person name="Woo Y.H."/>
            <person name="Gao G."/>
            <person name="Schijlen E.G.W.M."/>
            <person name="Guo X."/>
            <person name="Momin A.A."/>
            <person name="Negrao S."/>
            <person name="Al-Babili S."/>
            <person name="Gehring C."/>
            <person name="Roessner U."/>
            <person name="Jung C."/>
            <person name="Murphy K."/>
            <person name="Arold S.T."/>
            <person name="Gojobori T."/>
            <person name="van der Linden C.G."/>
            <person name="van Loo E.N."/>
            <person name="Jellen E.N."/>
            <person name="Maughan P.J."/>
            <person name="Tester M."/>
        </authorList>
    </citation>
    <scope>NUCLEOTIDE SEQUENCE [LARGE SCALE GENOMIC DNA]</scope>
    <source>
        <strain evidence="2">cv. PI 614886</strain>
    </source>
</reference>
<protein>
    <submittedName>
        <fullName evidence="2">Uncharacterized protein</fullName>
    </submittedName>
</protein>
<evidence type="ECO:0000256" key="1">
    <source>
        <dbReference type="SAM" id="MobiDB-lite"/>
    </source>
</evidence>
<dbReference type="EnsemblPlants" id="AUR62029717-RA">
    <property type="protein sequence ID" value="AUR62029717-RA:cds"/>
    <property type="gene ID" value="AUR62029717"/>
</dbReference>
<sequence length="238" mass="25922">MGKNKGIDIGGETRKTHAVVRSNIKVWHGGSFKHVNNGEMVYLGGKGRTFKDGLRRIDGDKEVLELGEIAINNRCVELYLKHVDPDPPLTSQGSECSDESDPEYAPEYQEVGEGHEIDGEDDADSRLSDIELEEGVEKEFVEDEFNVGELDESDEELVEARIRVQIVTNKLVQIAHQLQQEAAEGKLGQSSKKPPVNVPIGVGVLFSSDGTPLSQGANTRGGGRRKGRGLGRGSQSTQ</sequence>
<organism evidence="2 3">
    <name type="scientific">Chenopodium quinoa</name>
    <name type="common">Quinoa</name>
    <dbReference type="NCBI Taxonomy" id="63459"/>
    <lineage>
        <taxon>Eukaryota</taxon>
        <taxon>Viridiplantae</taxon>
        <taxon>Streptophyta</taxon>
        <taxon>Embryophyta</taxon>
        <taxon>Tracheophyta</taxon>
        <taxon>Spermatophyta</taxon>
        <taxon>Magnoliopsida</taxon>
        <taxon>eudicotyledons</taxon>
        <taxon>Gunneridae</taxon>
        <taxon>Pentapetalae</taxon>
        <taxon>Caryophyllales</taxon>
        <taxon>Chenopodiaceae</taxon>
        <taxon>Chenopodioideae</taxon>
        <taxon>Atripliceae</taxon>
        <taxon>Chenopodium</taxon>
    </lineage>
</organism>
<accession>A0A803MHW9</accession>
<dbReference type="Gramene" id="AUR62029717-RA">
    <property type="protein sequence ID" value="AUR62029717-RA:cds"/>
    <property type="gene ID" value="AUR62029717"/>
</dbReference>
<reference evidence="2" key="2">
    <citation type="submission" date="2021-03" db="UniProtKB">
        <authorList>
            <consortium name="EnsemblPlants"/>
        </authorList>
    </citation>
    <scope>IDENTIFICATION</scope>
</reference>
<dbReference type="Proteomes" id="UP000596660">
    <property type="component" value="Unplaced"/>
</dbReference>
<feature type="region of interest" description="Disordered" evidence="1">
    <location>
        <begin position="203"/>
        <end position="238"/>
    </location>
</feature>
<proteinExistence type="predicted"/>
<evidence type="ECO:0000313" key="3">
    <source>
        <dbReference type="Proteomes" id="UP000596660"/>
    </source>
</evidence>
<name>A0A803MHW9_CHEQI</name>